<gene>
    <name evidence="1" type="ORF">LCGC14_1499850</name>
</gene>
<feature type="non-terminal residue" evidence="1">
    <location>
        <position position="1253"/>
    </location>
</feature>
<dbReference type="InterPro" id="IPR025667">
    <property type="entry name" value="SprB_repeat"/>
</dbReference>
<feature type="non-terminal residue" evidence="1">
    <location>
        <position position="1"/>
    </location>
</feature>
<sequence>TYSVTVTDDNSCTKLTSFVTVDDPLAISAFATVSSNYNGSEISCVGGTDGEITISAFGGTGALSYVLVEIPANVTGAATGVFTVLPSGSYTVTVTDINGCFVTTAAVSVDDPPAISGSTAIISNYSGAHISCFGLSDGSVRTTATGGTGLLSYELIEIPGNTTGDVNGIYTGLPSGSYTVRVTDANGCTAVSAGVTLVDPPAITYTINVTSNYNGSDVSCPGDNDGQITVVGSDGTGTLGYTLDQDGANTSGDVSGVYDNLLAGVWSVTITDQNLCAVTTSTVTISNPAPITGTASVTSNYNGSEVTCAGATDGIVRAVASGGTGTLGYTLDQDAGNVTGAVTGEFTGLGAGSYTITVTDQNSCTFTTVAVTVDDPPAITATTAISSDFNGEHLSCFGTNDGEITVTAGGGTGAYTYVLVEQPTNITGKFSGVFAGLTSGSYTVSVTDANGCNVVSAAVVLVDPVQLTATGAVTSSYNGSDVTCFGDSDGEITITALGGTAGALLYELIQIPANVTGAVNGIFTGLPAAAYTVRVTDVNGCNVTTNPTSVLNPALLSATAAVTSDYFGSELSCNGASDGQVTVTPAGGTGGYTFALIEIPLNTSGDATGIYDGLPSGSYTVTVRDVNLCEITTIAVTIDEPAVLTASAAVTSNYNGSEVSCFGASDGIVTVTATGGTGAASYVLNPAVNTTGDITGIYTGLPSGTYDVTVTDQNGCFVVTLPVDVDDPDEIIGSAAITSDYNGSDVSCTGASDGTIEATIIGGTVSLQYSSNGGLSWQASDVFDLLPAATYHIMVKDVNNCQLDLGNLDIVNPDQVIIDSVRVTSDFNGRDISCATSNDGEATVYPIGGTTTLTGNLNYEWFTDPAYLVSTGQTTATATGLAAGIYYVKVWDDNNCSAFGNVTVSAPPALFGIATVTSNHNGAQVSCNGATDGEITVLSFNGTPSYEYSADGKGTWSKNNTIGGLGAGSHDVWIMDTNNCEYNVGTSIIIEPAVITATASVTSNYFGQDVTCVSATNGIITVIAGGGTGALQYSKDGGTTWQVTPVFSGLGAGTYDFEVKDVNDCGTTVSGILVSDPPALTGSAAVTSNHFGAHVSCFGAFDGVITITITSTGSGTVMYSNNGGITYQALPAFTNLNAGDYDMSIRDINMCVTDLGTVTIVDPPAMAITSVDVTSDHNGRDISCVGASDGEATIVHNGGTGTIYYEWYYDAGLGLPVGQTTVTATGLSVGTYYVKVYDDNNCLAYGNVTLVDP</sequence>
<dbReference type="EMBL" id="LAZR01010871">
    <property type="protein sequence ID" value="KKM64592.1"/>
    <property type="molecule type" value="Genomic_DNA"/>
</dbReference>
<proteinExistence type="predicted"/>
<dbReference type="AlphaFoldDB" id="A0A0F9M5U5"/>
<comment type="caution">
    <text evidence="1">The sequence shown here is derived from an EMBL/GenBank/DDBJ whole genome shotgun (WGS) entry which is preliminary data.</text>
</comment>
<dbReference type="Pfam" id="PF13573">
    <property type="entry name" value="SprB"/>
    <property type="match status" value="7"/>
</dbReference>
<protein>
    <recommendedName>
        <fullName evidence="2">Ig-like domain-containing protein</fullName>
    </recommendedName>
</protein>
<accession>A0A0F9M5U5</accession>
<evidence type="ECO:0008006" key="2">
    <source>
        <dbReference type="Google" id="ProtNLM"/>
    </source>
</evidence>
<organism evidence="1">
    <name type="scientific">marine sediment metagenome</name>
    <dbReference type="NCBI Taxonomy" id="412755"/>
    <lineage>
        <taxon>unclassified sequences</taxon>
        <taxon>metagenomes</taxon>
        <taxon>ecological metagenomes</taxon>
    </lineage>
</organism>
<evidence type="ECO:0000313" key="1">
    <source>
        <dbReference type="EMBL" id="KKM64592.1"/>
    </source>
</evidence>
<name>A0A0F9M5U5_9ZZZZ</name>
<reference evidence="1" key="1">
    <citation type="journal article" date="2015" name="Nature">
        <title>Complex archaea that bridge the gap between prokaryotes and eukaryotes.</title>
        <authorList>
            <person name="Spang A."/>
            <person name="Saw J.H."/>
            <person name="Jorgensen S.L."/>
            <person name="Zaremba-Niedzwiedzka K."/>
            <person name="Martijn J."/>
            <person name="Lind A.E."/>
            <person name="van Eijk R."/>
            <person name="Schleper C."/>
            <person name="Guy L."/>
            <person name="Ettema T.J."/>
        </authorList>
    </citation>
    <scope>NUCLEOTIDE SEQUENCE</scope>
</reference>